<dbReference type="PROSITE" id="PS51278">
    <property type="entry name" value="GATASE_TYPE_2"/>
    <property type="match status" value="1"/>
</dbReference>
<evidence type="ECO:0000256" key="11">
    <source>
        <dbReference type="ARBA" id="ARBA00022962"/>
    </source>
</evidence>
<dbReference type="RefSeq" id="WP_349244051.1">
    <property type="nucleotide sequence ID" value="NZ_JASCXX010000005.1"/>
</dbReference>
<evidence type="ECO:0000256" key="6">
    <source>
        <dbReference type="ARBA" id="ARBA00022605"/>
    </source>
</evidence>
<dbReference type="FunFam" id="3.60.20.10:FF:000001">
    <property type="entry name" value="Glutamate synthase, large subunit"/>
    <property type="match status" value="1"/>
</dbReference>
<evidence type="ECO:0000256" key="3">
    <source>
        <dbReference type="ARBA" id="ARBA00001974"/>
    </source>
</evidence>
<dbReference type="GO" id="GO:0004355">
    <property type="term" value="F:glutamate synthase (NADPH) activity"/>
    <property type="evidence" value="ECO:0007669"/>
    <property type="project" value="UniProtKB-EC"/>
</dbReference>
<dbReference type="CDD" id="cd00713">
    <property type="entry name" value="GltS"/>
    <property type="match status" value="1"/>
</dbReference>
<keyword evidence="7" id="KW-0285">Flavoprotein</keyword>
<keyword evidence="11" id="KW-0315">Glutamine amidotransferase</keyword>
<feature type="domain" description="Glutamine amidotransferase type-2" evidence="22">
    <location>
        <begin position="20"/>
        <end position="417"/>
    </location>
</feature>
<evidence type="ECO:0000313" key="23">
    <source>
        <dbReference type="EMBL" id="MDI6448641.1"/>
    </source>
</evidence>
<comment type="caution">
    <text evidence="23">The sequence shown here is derived from an EMBL/GenBank/DDBJ whole genome shotgun (WGS) entry which is preliminary data.</text>
</comment>
<dbReference type="InterPro" id="IPR029055">
    <property type="entry name" value="Ntn_hydrolases_N"/>
</dbReference>
<evidence type="ECO:0000256" key="13">
    <source>
        <dbReference type="ARBA" id="ARBA00023004"/>
    </source>
</evidence>
<dbReference type="SUPFAM" id="SSF56235">
    <property type="entry name" value="N-terminal nucleophile aminohydrolases (Ntn hydrolases)"/>
    <property type="match status" value="1"/>
</dbReference>
<dbReference type="EMBL" id="JASCXX010000005">
    <property type="protein sequence ID" value="MDI6448641.1"/>
    <property type="molecule type" value="Genomic_DNA"/>
</dbReference>
<comment type="pathway">
    <text evidence="17">Amino-acid biosynthesis; L-glutamate biosynthesis via GLT pathway; L-glutamate from 2-oxoglutarate and L-glutamine (NADP(+) route): step 1/1.</text>
</comment>
<dbReference type="EC" id="1.4.1.13" evidence="5"/>
<dbReference type="Gene3D" id="2.160.20.60">
    <property type="entry name" value="Glutamate synthase, alpha subunit, C-terminal domain"/>
    <property type="match status" value="1"/>
</dbReference>
<keyword evidence="6" id="KW-0028">Amino-acid biosynthesis</keyword>
<dbReference type="GO" id="GO:0051538">
    <property type="term" value="F:3 iron, 4 sulfur cluster binding"/>
    <property type="evidence" value="ECO:0007669"/>
    <property type="project" value="UniProtKB-KW"/>
</dbReference>
<dbReference type="Pfam" id="PF04898">
    <property type="entry name" value="Glu_syn_central"/>
    <property type="match status" value="1"/>
</dbReference>
<feature type="region of interest" description="Disordered" evidence="21">
    <location>
        <begin position="1499"/>
        <end position="1518"/>
    </location>
</feature>
<evidence type="ECO:0000256" key="2">
    <source>
        <dbReference type="ARBA" id="ARBA00001927"/>
    </source>
</evidence>
<evidence type="ECO:0000256" key="5">
    <source>
        <dbReference type="ARBA" id="ARBA00012079"/>
    </source>
</evidence>
<dbReference type="Gene3D" id="3.60.20.10">
    <property type="entry name" value="Glutamine Phosphoribosylpyrophosphate, subunit 1, domain 1"/>
    <property type="match status" value="1"/>
</dbReference>
<dbReference type="Pfam" id="PF01493">
    <property type="entry name" value="GXGXG"/>
    <property type="match status" value="1"/>
</dbReference>
<dbReference type="InterPro" id="IPR036485">
    <property type="entry name" value="Glu_synth_asu_C_sf"/>
</dbReference>
<dbReference type="CDD" id="cd00982">
    <property type="entry name" value="gltB_C"/>
    <property type="match status" value="1"/>
</dbReference>
<keyword evidence="12 23" id="KW-0560">Oxidoreductase</keyword>
<reference evidence="23" key="1">
    <citation type="submission" date="2023-05" db="EMBL/GenBank/DDBJ databases">
        <title>Anaerotaeda fermentans gen. nov., sp. nov., a novel anaerobic planctomycete of the new family within the order Sedimentisphaerales isolated from Taman Peninsula, Russia.</title>
        <authorList>
            <person name="Khomyakova M.A."/>
            <person name="Merkel A.Y."/>
            <person name="Slobodkin A.I."/>
        </authorList>
    </citation>
    <scope>NUCLEOTIDE SEQUENCE</scope>
    <source>
        <strain evidence="23">M17dextr</strain>
    </source>
</reference>
<evidence type="ECO:0000256" key="18">
    <source>
        <dbReference type="ARBA" id="ARBA00048151"/>
    </source>
</evidence>
<evidence type="ECO:0000256" key="9">
    <source>
        <dbReference type="ARBA" id="ARBA00022723"/>
    </source>
</evidence>
<organism evidence="23 24">
    <name type="scientific">Anaerobaca lacustris</name>
    <dbReference type="NCBI Taxonomy" id="3044600"/>
    <lineage>
        <taxon>Bacteria</taxon>
        <taxon>Pseudomonadati</taxon>
        <taxon>Planctomycetota</taxon>
        <taxon>Phycisphaerae</taxon>
        <taxon>Sedimentisphaerales</taxon>
        <taxon>Anaerobacaceae</taxon>
        <taxon>Anaerobaca</taxon>
    </lineage>
</organism>
<dbReference type="Proteomes" id="UP001431776">
    <property type="component" value="Unassembled WGS sequence"/>
</dbReference>
<name>A0AAW6TSE8_9BACT</name>
<comment type="cofactor">
    <cofactor evidence="2">
        <name>[3Fe-4S] cluster</name>
        <dbReference type="ChEBI" id="CHEBI:21137"/>
    </cofactor>
</comment>
<comment type="cofactor">
    <cofactor evidence="1">
        <name>FMN</name>
        <dbReference type="ChEBI" id="CHEBI:58210"/>
    </cofactor>
</comment>
<protein>
    <recommendedName>
        <fullName evidence="19">Glutamate synthase [NADPH] large chain</fullName>
        <ecNumber evidence="5">1.4.1.13</ecNumber>
    </recommendedName>
    <alternativeName>
        <fullName evidence="20">Glutamate synthase subunit alpha</fullName>
    </alternativeName>
</protein>
<gene>
    <name evidence="23" type="primary">gltB</name>
    <name evidence="23" type="ORF">QJ522_06265</name>
</gene>
<evidence type="ECO:0000256" key="21">
    <source>
        <dbReference type="SAM" id="MobiDB-lite"/>
    </source>
</evidence>
<dbReference type="Pfam" id="PF00310">
    <property type="entry name" value="GATase_2"/>
    <property type="match status" value="1"/>
</dbReference>
<dbReference type="CDD" id="cd02808">
    <property type="entry name" value="GltS_FMN"/>
    <property type="match status" value="1"/>
</dbReference>
<comment type="cofactor">
    <cofactor evidence="3">
        <name>FAD</name>
        <dbReference type="ChEBI" id="CHEBI:57692"/>
    </cofactor>
</comment>
<dbReference type="InterPro" id="IPR013785">
    <property type="entry name" value="Aldolase_TIM"/>
</dbReference>
<evidence type="ECO:0000256" key="16">
    <source>
        <dbReference type="ARBA" id="ARBA00023291"/>
    </source>
</evidence>
<dbReference type="GO" id="GO:0046872">
    <property type="term" value="F:metal ion binding"/>
    <property type="evidence" value="ECO:0007669"/>
    <property type="project" value="UniProtKB-KW"/>
</dbReference>
<dbReference type="SUPFAM" id="SSF69336">
    <property type="entry name" value="Alpha subunit of glutamate synthase, C-terminal domain"/>
    <property type="match status" value="1"/>
</dbReference>
<evidence type="ECO:0000256" key="1">
    <source>
        <dbReference type="ARBA" id="ARBA00001917"/>
    </source>
</evidence>
<dbReference type="InterPro" id="IPR006982">
    <property type="entry name" value="Glu_synth_centr_N"/>
</dbReference>
<dbReference type="GO" id="GO:0006537">
    <property type="term" value="P:glutamate biosynthetic process"/>
    <property type="evidence" value="ECO:0007669"/>
    <property type="project" value="UniProtKB-KW"/>
</dbReference>
<dbReference type="NCBIfam" id="NF008730">
    <property type="entry name" value="PRK11750.1"/>
    <property type="match status" value="1"/>
</dbReference>
<keyword evidence="9" id="KW-0479">Metal-binding</keyword>
<dbReference type="FunFam" id="2.160.20.60:FF:000001">
    <property type="entry name" value="Glutamate synthase, large subunit"/>
    <property type="match status" value="1"/>
</dbReference>
<evidence type="ECO:0000256" key="17">
    <source>
        <dbReference type="ARBA" id="ARBA00037898"/>
    </source>
</evidence>
<proteinExistence type="inferred from homology"/>
<dbReference type="Pfam" id="PF01645">
    <property type="entry name" value="Glu_synthase"/>
    <property type="match status" value="1"/>
</dbReference>
<dbReference type="InterPro" id="IPR002932">
    <property type="entry name" value="Glu_synthdom"/>
</dbReference>
<dbReference type="Gene3D" id="3.20.20.70">
    <property type="entry name" value="Aldolase class I"/>
    <property type="match status" value="2"/>
</dbReference>
<sequence>MVANPENQGLYDKQFEHDACGIGAVVDIAGRPDHAILEYGQQVLKNLRHRGAAGADNVTGDGAGILLQIPHELFATECQKNGTVLPAPGRYGVGMVFTNKDALLRAKWDALLAQAMGHYGLDVIGWREVPTQPDCLGPIALAAEPAIRQVFIDGNGLADVDLERRLYLARKRTERLVREDGGTGAEEFYVVSMSCRTICYKGMFMDWQLFAYYPDLEDKRTTTSLCIIHQRYSTNTFPNWRLAQPFRCIAHNGEINTLSGNRNSMRGREPKMVSKTLGDDLRDVFPVVDPTGSDSAAFDNALELLVQSGRSMPHALMMMIPEAFGPKYHISTDKRAFYEYHAAVMEPWDGPAAMVFTDGRIIGGTLDRNGLRPCRYLVTKDGLAIIGSEAGVVEFPPEQISAKGRLRPGHLFLIDTTEGRIISDNEIKSKIARQSPYRRWLDENRIELRGLFDAPDLVETDPVETIKRMRAFGYTAEEKRMILAPMAVNGQEPVGSMGNDTPLAVLSDRPKLLFSYFRQLFAQVTNPAIDPLREGLVMSLMLFTGKKWNVLDESPLHCRQLKLPHPILTSADVARLRAVNRADFKVATVPMLFDVNRRSPGKALRKGLDTLVKAAHTAVADGASLVILSDRGASQTQAAIPSLLAVSAVHHHLLREALRNECGLIVESAEPREVMHFCLLAGYGANAVNPYLAFDVLAEMNQSGDLGEAIEPVAVSDHYITAIKKGILKTMSKMGISTLRSYLYAQLFEAIGLKKSLVDEYFTGTTSRIGGIGLDEVARETLSRHAYAYDNDDYSYPEIDMGGDYAFRHQGERHLWNPTTVAKLQEAVRNDDARAYTEFAEAVNAQSERLCTLRGLFDFQAGKPVPIEKVEPASEIVKRFCTGAMSHGSISKEAHECMAVAMNRLGGMSNTGEGGEDPARYVVESNGDSKNSAIKQVASARFGVTINYLAHARELQIKVAQGAKPGEGGQLPGHKVTGEIATLRFSTPGVTLISPPPHHDIYSIEDLAQLIYDLKCACPGCKVSVKLVAEVGVGTIAAGVVKGNADEVLVSGHDGGTGASPLSSIMHAGCPWELGLAETQQTLVLNNLRGRTRLQTDGQMRTGRDIVVAALLGAEQFGFGTAALVTLGCTLLRKCHEGGCIYGIATQDPELRKRFAGRPEHLTRYLTFVAEEVRQIMAELGFEKFEDMVGRVDRLKTAKAIGHWKAKGLDLSAIFHQVDRSDGRPVRFCERQQDKHQDHMDWKIVELAREAIEDKKPVTLELPIKNTDRTIGAILSNRIVLAHGPEGLPDDTLNVVFRGSAGQSFGAFLIGGVTLTLIGESNDYLGKGLSGGRIVVKTPPEATYLPHENIIVGNTLLYGATGGEAFINGMAGERFAVRNSGALAVVEGVGDHGCEYMTGGCVVVLGGTGCNFAAGMSGGIAYVLDERQLFDTLCNLDMVDLETVWREEDKSVLRHLIERHRTFTNSVRAKYVLDHWSGMIGRFVKVVPIDYRKALERMKAEEQRGTETTPATEEVFHG</sequence>
<dbReference type="FunFam" id="3.20.20.70:FF:000031">
    <property type="entry name" value="Glutamate synthase 1 [NADH]"/>
    <property type="match status" value="1"/>
</dbReference>
<comment type="similarity">
    <text evidence="4">Belongs to the glutamate synthase family.</text>
</comment>
<dbReference type="PANTHER" id="PTHR11938">
    <property type="entry name" value="FAD NADPH DEHYDROGENASE/OXIDOREDUCTASE"/>
    <property type="match status" value="1"/>
</dbReference>
<evidence type="ECO:0000256" key="7">
    <source>
        <dbReference type="ARBA" id="ARBA00022630"/>
    </source>
</evidence>
<keyword evidence="14" id="KW-0411">Iron-sulfur</keyword>
<evidence type="ECO:0000256" key="20">
    <source>
        <dbReference type="ARBA" id="ARBA00079921"/>
    </source>
</evidence>
<accession>A0AAW6TSE8</accession>
<keyword evidence="13" id="KW-0408">Iron</keyword>
<comment type="catalytic activity">
    <reaction evidence="18">
        <text>2 L-glutamate + NADP(+) = L-glutamine + 2-oxoglutarate + NADPH + H(+)</text>
        <dbReference type="Rhea" id="RHEA:15501"/>
        <dbReference type="ChEBI" id="CHEBI:15378"/>
        <dbReference type="ChEBI" id="CHEBI:16810"/>
        <dbReference type="ChEBI" id="CHEBI:29985"/>
        <dbReference type="ChEBI" id="CHEBI:57783"/>
        <dbReference type="ChEBI" id="CHEBI:58349"/>
        <dbReference type="ChEBI" id="CHEBI:58359"/>
        <dbReference type="EC" id="1.4.1.13"/>
    </reaction>
</comment>
<evidence type="ECO:0000256" key="8">
    <source>
        <dbReference type="ARBA" id="ARBA00022643"/>
    </source>
</evidence>
<evidence type="ECO:0000256" key="19">
    <source>
        <dbReference type="ARBA" id="ARBA00072108"/>
    </source>
</evidence>
<dbReference type="PANTHER" id="PTHR11938:SF133">
    <property type="entry name" value="GLUTAMATE SYNTHASE (NADH)"/>
    <property type="match status" value="1"/>
</dbReference>
<keyword evidence="10" id="KW-0274">FAD</keyword>
<evidence type="ECO:0000256" key="4">
    <source>
        <dbReference type="ARBA" id="ARBA00009716"/>
    </source>
</evidence>
<dbReference type="SUPFAM" id="SSF51395">
    <property type="entry name" value="FMN-linked oxidoreductases"/>
    <property type="match status" value="1"/>
</dbReference>
<dbReference type="GO" id="GO:0019676">
    <property type="term" value="P:ammonia assimilation cycle"/>
    <property type="evidence" value="ECO:0007669"/>
    <property type="project" value="TreeGrafter"/>
</dbReference>
<keyword evidence="15" id="KW-0314">Glutamate biosynthesis</keyword>
<evidence type="ECO:0000256" key="12">
    <source>
        <dbReference type="ARBA" id="ARBA00023002"/>
    </source>
</evidence>
<keyword evidence="8" id="KW-0288">FMN</keyword>
<evidence type="ECO:0000256" key="10">
    <source>
        <dbReference type="ARBA" id="ARBA00022827"/>
    </source>
</evidence>
<dbReference type="InterPro" id="IPR017932">
    <property type="entry name" value="GATase_2_dom"/>
</dbReference>
<dbReference type="InterPro" id="IPR002489">
    <property type="entry name" value="Glu_synth_asu_C"/>
</dbReference>
<dbReference type="InterPro" id="IPR050711">
    <property type="entry name" value="ET-N_metabolism_enzyme"/>
</dbReference>
<evidence type="ECO:0000256" key="14">
    <source>
        <dbReference type="ARBA" id="ARBA00023014"/>
    </source>
</evidence>
<evidence type="ECO:0000256" key="15">
    <source>
        <dbReference type="ARBA" id="ARBA00023164"/>
    </source>
</evidence>
<evidence type="ECO:0000259" key="22">
    <source>
        <dbReference type="PROSITE" id="PS51278"/>
    </source>
</evidence>
<keyword evidence="24" id="KW-1185">Reference proteome</keyword>
<evidence type="ECO:0000313" key="24">
    <source>
        <dbReference type="Proteomes" id="UP001431776"/>
    </source>
</evidence>
<keyword evidence="16" id="KW-0003">3Fe-4S</keyword>